<reference evidence="2" key="2">
    <citation type="submission" date="2018-05" db="EMBL/GenBank/DDBJ databases">
        <title>OmerRS3 (Oryza meridionalis Reference Sequence Version 3).</title>
        <authorList>
            <person name="Zhang J."/>
            <person name="Kudrna D."/>
            <person name="Lee S."/>
            <person name="Talag J."/>
            <person name="Welchert J."/>
            <person name="Wing R.A."/>
        </authorList>
    </citation>
    <scope>NUCLEOTIDE SEQUENCE [LARGE SCALE GENOMIC DNA]</scope>
    <source>
        <strain evidence="2">cv. OR44</strain>
    </source>
</reference>
<proteinExistence type="predicted"/>
<evidence type="ECO:0000313" key="3">
    <source>
        <dbReference type="Proteomes" id="UP000008021"/>
    </source>
</evidence>
<protein>
    <submittedName>
        <fullName evidence="2">Uncharacterized protein</fullName>
    </submittedName>
</protein>
<evidence type="ECO:0000256" key="1">
    <source>
        <dbReference type="SAM" id="MobiDB-lite"/>
    </source>
</evidence>
<dbReference type="Proteomes" id="UP000008021">
    <property type="component" value="Chromosome 10"/>
</dbReference>
<dbReference type="AlphaFoldDB" id="A0A0E0EYY8"/>
<dbReference type="Gramene" id="OMERI10G10180.1">
    <property type="protein sequence ID" value="OMERI10G10180.1"/>
    <property type="gene ID" value="OMERI10G10180"/>
</dbReference>
<sequence length="85" mass="9313">MGKPILAYRMTCEIASTEPSQSSPHQDGDTRSLGTASKQEAIKVQRSNGLGGGDCIDHRAGIFSCDVHVYCYAHKQLTRLELYLV</sequence>
<feature type="region of interest" description="Disordered" evidence="1">
    <location>
        <begin position="15"/>
        <end position="38"/>
    </location>
</feature>
<accession>A0A0E0EYY8</accession>
<evidence type="ECO:0000313" key="2">
    <source>
        <dbReference type="EnsemblPlants" id="OMERI10G10180.1"/>
    </source>
</evidence>
<keyword evidence="3" id="KW-1185">Reference proteome</keyword>
<name>A0A0E0EYY8_9ORYZ</name>
<dbReference type="EnsemblPlants" id="OMERI10G10180.1">
    <property type="protein sequence ID" value="OMERI10G10180.1"/>
    <property type="gene ID" value="OMERI10G10180"/>
</dbReference>
<reference evidence="2" key="1">
    <citation type="submission" date="2015-04" db="UniProtKB">
        <authorList>
            <consortium name="EnsemblPlants"/>
        </authorList>
    </citation>
    <scope>IDENTIFICATION</scope>
</reference>
<dbReference type="HOGENOM" id="CLU_2516458_0_0_1"/>
<organism evidence="2">
    <name type="scientific">Oryza meridionalis</name>
    <dbReference type="NCBI Taxonomy" id="40149"/>
    <lineage>
        <taxon>Eukaryota</taxon>
        <taxon>Viridiplantae</taxon>
        <taxon>Streptophyta</taxon>
        <taxon>Embryophyta</taxon>
        <taxon>Tracheophyta</taxon>
        <taxon>Spermatophyta</taxon>
        <taxon>Magnoliopsida</taxon>
        <taxon>Liliopsida</taxon>
        <taxon>Poales</taxon>
        <taxon>Poaceae</taxon>
        <taxon>BOP clade</taxon>
        <taxon>Oryzoideae</taxon>
        <taxon>Oryzeae</taxon>
        <taxon>Oryzinae</taxon>
        <taxon>Oryza</taxon>
    </lineage>
</organism>